<dbReference type="PANTHER" id="PTHR37984:SF5">
    <property type="entry name" value="PROTEIN NYNRIN-LIKE"/>
    <property type="match status" value="1"/>
</dbReference>
<dbReference type="eggNOG" id="KOG0017">
    <property type="taxonomic scope" value="Eukaryota"/>
</dbReference>
<dbReference type="InterPro" id="IPR041577">
    <property type="entry name" value="RT_RNaseH_2"/>
</dbReference>
<organism evidence="3">
    <name type="scientific">Amphimedon queenslandica</name>
    <name type="common">Sponge</name>
    <dbReference type="NCBI Taxonomy" id="400682"/>
    <lineage>
        <taxon>Eukaryota</taxon>
        <taxon>Metazoa</taxon>
        <taxon>Porifera</taxon>
        <taxon>Demospongiae</taxon>
        <taxon>Heteroscleromorpha</taxon>
        <taxon>Haplosclerida</taxon>
        <taxon>Niphatidae</taxon>
        <taxon>Amphimedon</taxon>
    </lineage>
</organism>
<reference evidence="3" key="1">
    <citation type="submission" date="2017-05" db="UniProtKB">
        <authorList>
            <consortium name="EnsemblMetazoa"/>
        </authorList>
    </citation>
    <scope>IDENTIFICATION</scope>
</reference>
<feature type="domain" description="Reverse transcriptase/retrotransposon-derived protein RNase H-like" evidence="2">
    <location>
        <begin position="13"/>
        <end position="108"/>
    </location>
</feature>
<dbReference type="STRING" id="400682.A0A1X7SIP9"/>
<dbReference type="FunFam" id="3.10.20.370:FF:000001">
    <property type="entry name" value="Retrovirus-related Pol polyprotein from transposon 17.6-like protein"/>
    <property type="match status" value="1"/>
</dbReference>
<protein>
    <recommendedName>
        <fullName evidence="2">Reverse transcriptase/retrotransposon-derived protein RNase H-like domain-containing protein</fullName>
    </recommendedName>
</protein>
<dbReference type="GO" id="GO:0003824">
    <property type="term" value="F:catalytic activity"/>
    <property type="evidence" value="ECO:0007669"/>
    <property type="project" value="UniProtKB-KW"/>
</dbReference>
<dbReference type="Pfam" id="PF17919">
    <property type="entry name" value="RT_RNaseH_2"/>
    <property type="match status" value="1"/>
</dbReference>
<keyword evidence="1" id="KW-0511">Multifunctional enzyme</keyword>
<dbReference type="AlphaFoldDB" id="A0A1X7SIP9"/>
<dbReference type="EnsemblMetazoa" id="Aqu2.1.01997_001">
    <property type="protein sequence ID" value="Aqu2.1.01997_001"/>
    <property type="gene ID" value="Aqu2.1.01997"/>
</dbReference>
<name>A0A1X7SIP9_AMPQE</name>
<evidence type="ECO:0000313" key="3">
    <source>
        <dbReference type="EnsemblMetazoa" id="Aqu2.1.01997_001"/>
    </source>
</evidence>
<dbReference type="OMA" id="TERTWEQ"/>
<evidence type="ECO:0000259" key="2">
    <source>
        <dbReference type="Pfam" id="PF17919"/>
    </source>
</evidence>
<evidence type="ECO:0000256" key="1">
    <source>
        <dbReference type="ARBA" id="ARBA00023268"/>
    </source>
</evidence>
<dbReference type="InterPro" id="IPR043502">
    <property type="entry name" value="DNA/RNA_pol_sf"/>
</dbReference>
<dbReference type="CDD" id="cd09274">
    <property type="entry name" value="RNase_HI_RT_Ty3"/>
    <property type="match status" value="1"/>
</dbReference>
<dbReference type="PANTHER" id="PTHR37984">
    <property type="entry name" value="PROTEIN CBG26694"/>
    <property type="match status" value="1"/>
</dbReference>
<proteinExistence type="predicted"/>
<dbReference type="InParanoid" id="A0A1X7SIP9"/>
<dbReference type="SUPFAM" id="SSF56672">
    <property type="entry name" value="DNA/RNA polymerases"/>
    <property type="match status" value="1"/>
</dbReference>
<accession>A0A1X7SIP9</accession>
<dbReference type="InterPro" id="IPR050951">
    <property type="entry name" value="Retrovirus_Pol_polyprotein"/>
</dbReference>
<dbReference type="Gene3D" id="3.10.20.370">
    <property type="match status" value="1"/>
</dbReference>
<sequence>MGLLLKDTERTWEQEAFNNLKEILSIVPVLSLYDTNAETKVSADASNNGLGAVLLQTQSGGEVKPIAYVSRSLSPVEQRYAQIKKEALAFTWVCERLSDYLIEIKFHIQTDHKPLVPLFSNKSFDNLSV</sequence>